<dbReference type="Pfam" id="PF00126">
    <property type="entry name" value="HTH_1"/>
    <property type="match status" value="1"/>
</dbReference>
<evidence type="ECO:0000256" key="3">
    <source>
        <dbReference type="ARBA" id="ARBA00023125"/>
    </source>
</evidence>
<dbReference type="STRING" id="137658.SAMN05216186_11662"/>
<dbReference type="InterPro" id="IPR058163">
    <property type="entry name" value="LysR-type_TF_proteobact-type"/>
</dbReference>
<protein>
    <submittedName>
        <fullName evidence="6">DNA-binding transcriptional regulator, LysR family</fullName>
    </submittedName>
</protein>
<keyword evidence="2" id="KW-0805">Transcription regulation</keyword>
<dbReference type="InterPro" id="IPR036390">
    <property type="entry name" value="WH_DNA-bd_sf"/>
</dbReference>
<dbReference type="InterPro" id="IPR036388">
    <property type="entry name" value="WH-like_DNA-bd_sf"/>
</dbReference>
<keyword evidence="7" id="KW-1185">Reference proteome</keyword>
<dbReference type="InterPro" id="IPR005119">
    <property type="entry name" value="LysR_subst-bd"/>
</dbReference>
<dbReference type="GO" id="GO:0003700">
    <property type="term" value="F:DNA-binding transcription factor activity"/>
    <property type="evidence" value="ECO:0007669"/>
    <property type="project" value="InterPro"/>
</dbReference>
<evidence type="ECO:0000259" key="5">
    <source>
        <dbReference type="PROSITE" id="PS50931"/>
    </source>
</evidence>
<organism evidence="6 7">
    <name type="scientific">Pseudomonas indica</name>
    <dbReference type="NCBI Taxonomy" id="137658"/>
    <lineage>
        <taxon>Bacteria</taxon>
        <taxon>Pseudomonadati</taxon>
        <taxon>Pseudomonadota</taxon>
        <taxon>Gammaproteobacteria</taxon>
        <taxon>Pseudomonadales</taxon>
        <taxon>Pseudomonadaceae</taxon>
        <taxon>Pseudomonas</taxon>
    </lineage>
</organism>
<dbReference type="InterPro" id="IPR000847">
    <property type="entry name" value="LysR_HTH_N"/>
</dbReference>
<dbReference type="FunFam" id="1.10.10.10:FF:000001">
    <property type="entry name" value="LysR family transcriptional regulator"/>
    <property type="match status" value="1"/>
</dbReference>
<gene>
    <name evidence="6" type="ORF">SAMN05216186_11662</name>
</gene>
<dbReference type="Pfam" id="PF03466">
    <property type="entry name" value="LysR_substrate"/>
    <property type="match status" value="1"/>
</dbReference>
<evidence type="ECO:0000256" key="1">
    <source>
        <dbReference type="ARBA" id="ARBA00009437"/>
    </source>
</evidence>
<sequence length="310" mass="33638">METLANLESFVRSAELGSFSAAARRLGLTPAAVSRNVAQLERNLGVRLFQRSTRRLTLTEAGERFLGSVSGGLESIQVAIAELAGTVSEPSGVLRISAAPAFGRDHLLPLMPAFCARFPAVELEWQFDNRPVDLIAEGFDVAIGGGFELTPGVVARELTRLHIVAVASPAYLQGRLLPLDPSDLAAWDGIAMRSMRTGRVRQWQLRHGDGREMPVEFRARMRVNDPAALCRSVLLGLGVGLLAVPDVLPHLRSGALVRVLPEWYADAGPISLYFASGRLLPAKTRAFIDHLSERFRALGLAQAFRADQAI</sequence>
<accession>A0A1G9I4P3</accession>
<dbReference type="Gene3D" id="1.10.10.10">
    <property type="entry name" value="Winged helix-like DNA-binding domain superfamily/Winged helix DNA-binding domain"/>
    <property type="match status" value="1"/>
</dbReference>
<dbReference type="GO" id="GO:0043565">
    <property type="term" value="F:sequence-specific DNA binding"/>
    <property type="evidence" value="ECO:0007669"/>
    <property type="project" value="TreeGrafter"/>
</dbReference>
<evidence type="ECO:0000313" key="6">
    <source>
        <dbReference type="EMBL" id="SDL20062.1"/>
    </source>
</evidence>
<keyword evidence="3 6" id="KW-0238">DNA-binding</keyword>
<dbReference type="RefSeq" id="WP_084336008.1">
    <property type="nucleotide sequence ID" value="NZ_FNFD01000016.1"/>
</dbReference>
<dbReference type="PRINTS" id="PR00039">
    <property type="entry name" value="HTHLYSR"/>
</dbReference>
<evidence type="ECO:0000256" key="2">
    <source>
        <dbReference type="ARBA" id="ARBA00023015"/>
    </source>
</evidence>
<dbReference type="CDD" id="cd08422">
    <property type="entry name" value="PBP2_CrgA_like"/>
    <property type="match status" value="1"/>
</dbReference>
<feature type="domain" description="HTH lysR-type" evidence="5">
    <location>
        <begin position="1"/>
        <end position="59"/>
    </location>
</feature>
<proteinExistence type="inferred from homology"/>
<dbReference type="SUPFAM" id="SSF53850">
    <property type="entry name" value="Periplasmic binding protein-like II"/>
    <property type="match status" value="1"/>
</dbReference>
<dbReference type="GO" id="GO:0006351">
    <property type="term" value="P:DNA-templated transcription"/>
    <property type="evidence" value="ECO:0007669"/>
    <property type="project" value="TreeGrafter"/>
</dbReference>
<name>A0A1G9I4P3_9PSED</name>
<dbReference type="SUPFAM" id="SSF46785">
    <property type="entry name" value="Winged helix' DNA-binding domain"/>
    <property type="match status" value="1"/>
</dbReference>
<dbReference type="Gene3D" id="3.40.190.290">
    <property type="match status" value="1"/>
</dbReference>
<evidence type="ECO:0000256" key="4">
    <source>
        <dbReference type="ARBA" id="ARBA00023163"/>
    </source>
</evidence>
<keyword evidence="4" id="KW-0804">Transcription</keyword>
<comment type="similarity">
    <text evidence="1">Belongs to the LysR transcriptional regulatory family.</text>
</comment>
<dbReference type="Proteomes" id="UP000198706">
    <property type="component" value="Unassembled WGS sequence"/>
</dbReference>
<dbReference type="EMBL" id="FNFD01000016">
    <property type="protein sequence ID" value="SDL20062.1"/>
    <property type="molecule type" value="Genomic_DNA"/>
</dbReference>
<dbReference type="AlphaFoldDB" id="A0A1G9I4P3"/>
<reference evidence="6 7" key="1">
    <citation type="submission" date="2016-10" db="EMBL/GenBank/DDBJ databases">
        <authorList>
            <person name="de Groot N.N."/>
        </authorList>
    </citation>
    <scope>NUCLEOTIDE SEQUENCE [LARGE SCALE GENOMIC DNA]</scope>
    <source>
        <strain evidence="6 7">JCM 21544</strain>
    </source>
</reference>
<dbReference type="PROSITE" id="PS50931">
    <property type="entry name" value="HTH_LYSR"/>
    <property type="match status" value="1"/>
</dbReference>
<dbReference type="PANTHER" id="PTHR30537:SF72">
    <property type="entry name" value="LYSR FAMILY TRANSCRIPTIONAL REGULATOR"/>
    <property type="match status" value="1"/>
</dbReference>
<dbReference type="PANTHER" id="PTHR30537">
    <property type="entry name" value="HTH-TYPE TRANSCRIPTIONAL REGULATOR"/>
    <property type="match status" value="1"/>
</dbReference>
<evidence type="ECO:0000313" key="7">
    <source>
        <dbReference type="Proteomes" id="UP000198706"/>
    </source>
</evidence>